<reference evidence="3" key="1">
    <citation type="submission" date="2016-09" db="EMBL/GenBank/DDBJ databases">
        <authorList>
            <person name="Varghese N."/>
            <person name="Submissions S."/>
        </authorList>
    </citation>
    <scope>NUCLEOTIDE SEQUENCE [LARGE SCALE GENOMIC DNA]</scope>
    <source>
        <strain evidence="3">ANC 4466</strain>
    </source>
</reference>
<sequence>MHELLEPSPFPGGIGEGSFFYREEIMLNLKDLIFFLLSTICFFILLVLFDYFELVQSLNLFLTSFIYNLVNILYVIQLKKSKYYFVLTIPFLILIFILGNINEIFLIYTGIFFSYMSIFLLKNADFLIRFKKLE</sequence>
<gene>
    <name evidence="2" type="ORF">SAMN05421731_102377</name>
</gene>
<evidence type="ECO:0000256" key="1">
    <source>
        <dbReference type="SAM" id="Phobius"/>
    </source>
</evidence>
<name>A0A240E6L8_9GAMM</name>
<accession>A0A240E6L8</accession>
<dbReference type="Proteomes" id="UP000219042">
    <property type="component" value="Unassembled WGS sequence"/>
</dbReference>
<feature type="transmembrane region" description="Helical" evidence="1">
    <location>
        <begin position="105"/>
        <end position="124"/>
    </location>
</feature>
<keyword evidence="1" id="KW-1133">Transmembrane helix</keyword>
<dbReference type="EMBL" id="OANT01000002">
    <property type="protein sequence ID" value="SNX44216.1"/>
    <property type="molecule type" value="Genomic_DNA"/>
</dbReference>
<protein>
    <submittedName>
        <fullName evidence="2">Uncharacterized protein</fullName>
    </submittedName>
</protein>
<keyword evidence="1" id="KW-0472">Membrane</keyword>
<evidence type="ECO:0000313" key="2">
    <source>
        <dbReference type="EMBL" id="SNX44216.1"/>
    </source>
</evidence>
<keyword evidence="3" id="KW-1185">Reference proteome</keyword>
<evidence type="ECO:0000313" key="3">
    <source>
        <dbReference type="Proteomes" id="UP000219042"/>
    </source>
</evidence>
<feature type="transmembrane region" description="Helical" evidence="1">
    <location>
        <begin position="83"/>
        <end position="99"/>
    </location>
</feature>
<feature type="transmembrane region" description="Helical" evidence="1">
    <location>
        <begin position="32"/>
        <end position="52"/>
    </location>
</feature>
<keyword evidence="1" id="KW-0812">Transmembrane</keyword>
<feature type="transmembrane region" description="Helical" evidence="1">
    <location>
        <begin position="58"/>
        <end position="76"/>
    </location>
</feature>
<organism evidence="2 3">
    <name type="scientific">Acinetobacter puyangensis</name>
    <dbReference type="NCBI Taxonomy" id="1096779"/>
    <lineage>
        <taxon>Bacteria</taxon>
        <taxon>Pseudomonadati</taxon>
        <taxon>Pseudomonadota</taxon>
        <taxon>Gammaproteobacteria</taxon>
        <taxon>Moraxellales</taxon>
        <taxon>Moraxellaceae</taxon>
        <taxon>Acinetobacter</taxon>
    </lineage>
</organism>
<proteinExistence type="predicted"/>
<dbReference type="AlphaFoldDB" id="A0A240E6L8"/>